<dbReference type="SUPFAM" id="SSF55681">
    <property type="entry name" value="Class II aaRS and biotin synthetases"/>
    <property type="match status" value="1"/>
</dbReference>
<evidence type="ECO:0000256" key="3">
    <source>
        <dbReference type="ARBA" id="ARBA00024227"/>
    </source>
</evidence>
<dbReference type="PANTHER" id="PTHR12835">
    <property type="entry name" value="BIOTIN PROTEIN LIGASE"/>
    <property type="match status" value="1"/>
</dbReference>
<dbReference type="InterPro" id="IPR004143">
    <property type="entry name" value="BPL_LPL_catalytic"/>
</dbReference>
<evidence type="ECO:0000259" key="5">
    <source>
        <dbReference type="PROSITE" id="PS51733"/>
    </source>
</evidence>
<evidence type="ECO:0000313" key="7">
    <source>
        <dbReference type="Proteomes" id="UP000292209"/>
    </source>
</evidence>
<dbReference type="CDD" id="cd16442">
    <property type="entry name" value="BPL"/>
    <property type="match status" value="1"/>
</dbReference>
<protein>
    <recommendedName>
        <fullName evidence="3">biotin--[biotin carboxyl-carrier protein] ligase</fullName>
        <ecNumber evidence="3">6.3.4.15</ecNumber>
    </recommendedName>
</protein>
<keyword evidence="2" id="KW-0092">Biotin</keyword>
<gene>
    <name evidence="6" type="ORF">BC751_2229</name>
</gene>
<evidence type="ECO:0000313" key="6">
    <source>
        <dbReference type="EMBL" id="RZS96648.1"/>
    </source>
</evidence>
<proteinExistence type="predicted"/>
<dbReference type="InterPro" id="IPR003142">
    <property type="entry name" value="BPL_C"/>
</dbReference>
<name>A0A4Q7PAL0_9BACT</name>
<keyword evidence="7" id="KW-1185">Reference proteome</keyword>
<dbReference type="EMBL" id="SGXG01000001">
    <property type="protein sequence ID" value="RZS96648.1"/>
    <property type="molecule type" value="Genomic_DNA"/>
</dbReference>
<feature type="domain" description="BPL/LPL catalytic" evidence="5">
    <location>
        <begin position="10"/>
        <end position="188"/>
    </location>
</feature>
<dbReference type="InterPro" id="IPR045864">
    <property type="entry name" value="aa-tRNA-synth_II/BPL/LPL"/>
</dbReference>
<dbReference type="NCBIfam" id="TIGR00121">
    <property type="entry name" value="birA_ligase"/>
    <property type="match status" value="1"/>
</dbReference>
<comment type="catalytic activity">
    <reaction evidence="4">
        <text>biotin + L-lysyl-[protein] + ATP = N(6)-biotinyl-L-lysyl-[protein] + AMP + diphosphate + H(+)</text>
        <dbReference type="Rhea" id="RHEA:11756"/>
        <dbReference type="Rhea" id="RHEA-COMP:9752"/>
        <dbReference type="Rhea" id="RHEA-COMP:10505"/>
        <dbReference type="ChEBI" id="CHEBI:15378"/>
        <dbReference type="ChEBI" id="CHEBI:29969"/>
        <dbReference type="ChEBI" id="CHEBI:30616"/>
        <dbReference type="ChEBI" id="CHEBI:33019"/>
        <dbReference type="ChEBI" id="CHEBI:57586"/>
        <dbReference type="ChEBI" id="CHEBI:83144"/>
        <dbReference type="ChEBI" id="CHEBI:456215"/>
        <dbReference type="EC" id="6.3.4.15"/>
    </reaction>
</comment>
<dbReference type="EC" id="6.3.4.15" evidence="3"/>
<keyword evidence="1 6" id="KW-0436">Ligase</keyword>
<comment type="caution">
    <text evidence="6">The sequence shown here is derived from an EMBL/GenBank/DDBJ whole genome shotgun (WGS) entry which is preliminary data.</text>
</comment>
<sequence length="251" mass="28981">MHKILANTVFLGKDIHFLTECHSTNDLALEKIRKRELAEGSIILTDSQTKGRGQRGNRWWSEPNKNLTFSLVLQPYFLDPSEQFELNIAVSLAAAETLSEYFPGIVVKWPNDILHLEKGKLGGILIENILSHKGIEYAVVGIGLNINQAMKEIPFATSLWDLTGKEWDRWEIFKLLIAKIEKNYVLLKKAEKKQLRQKYLECLYRVYENHKFDDGEVFEGEILGIDQFGKLIIKKNDGSINFYSFKEVKYL</sequence>
<evidence type="ECO:0000256" key="4">
    <source>
        <dbReference type="ARBA" id="ARBA00047846"/>
    </source>
</evidence>
<dbReference type="Gene3D" id="3.30.930.10">
    <property type="entry name" value="Bira Bifunctional Protein, Domain 2"/>
    <property type="match status" value="1"/>
</dbReference>
<dbReference type="PROSITE" id="PS51733">
    <property type="entry name" value="BPL_LPL_CATALYTIC"/>
    <property type="match status" value="1"/>
</dbReference>
<dbReference type="OrthoDB" id="9807064at2"/>
<reference evidence="6 7" key="1">
    <citation type="submission" date="2019-02" db="EMBL/GenBank/DDBJ databases">
        <title>Genomic Encyclopedia of Archaeal and Bacterial Type Strains, Phase II (KMG-II): from individual species to whole genera.</title>
        <authorList>
            <person name="Goeker M."/>
        </authorList>
    </citation>
    <scope>NUCLEOTIDE SEQUENCE [LARGE SCALE GENOMIC DNA]</scope>
    <source>
        <strain evidence="6 7">DSM 21411</strain>
    </source>
</reference>
<evidence type="ECO:0000256" key="2">
    <source>
        <dbReference type="ARBA" id="ARBA00023267"/>
    </source>
</evidence>
<dbReference type="GO" id="GO:0004077">
    <property type="term" value="F:biotin--[biotin carboxyl-carrier protein] ligase activity"/>
    <property type="evidence" value="ECO:0007669"/>
    <property type="project" value="UniProtKB-EC"/>
</dbReference>
<dbReference type="AlphaFoldDB" id="A0A4Q7PAL0"/>
<dbReference type="Pfam" id="PF02237">
    <property type="entry name" value="BPL_C"/>
    <property type="match status" value="1"/>
</dbReference>
<evidence type="ECO:0000256" key="1">
    <source>
        <dbReference type="ARBA" id="ARBA00022598"/>
    </source>
</evidence>
<dbReference type="RefSeq" id="WP_130275545.1">
    <property type="nucleotide sequence ID" value="NZ_SGXG01000001.1"/>
</dbReference>
<organism evidence="6 7">
    <name type="scientific">Cecembia calidifontis</name>
    <dbReference type="NCBI Taxonomy" id="1187080"/>
    <lineage>
        <taxon>Bacteria</taxon>
        <taxon>Pseudomonadati</taxon>
        <taxon>Bacteroidota</taxon>
        <taxon>Cytophagia</taxon>
        <taxon>Cytophagales</taxon>
        <taxon>Cyclobacteriaceae</taxon>
        <taxon>Cecembia</taxon>
    </lineage>
</organism>
<dbReference type="InterPro" id="IPR004408">
    <property type="entry name" value="Biotin_CoA_COase_ligase"/>
</dbReference>
<dbReference type="Proteomes" id="UP000292209">
    <property type="component" value="Unassembled WGS sequence"/>
</dbReference>
<dbReference type="GO" id="GO:0005737">
    <property type="term" value="C:cytoplasm"/>
    <property type="evidence" value="ECO:0007669"/>
    <property type="project" value="TreeGrafter"/>
</dbReference>
<dbReference type="Pfam" id="PF03099">
    <property type="entry name" value="BPL_LplA_LipB"/>
    <property type="match status" value="1"/>
</dbReference>
<dbReference type="PANTHER" id="PTHR12835:SF5">
    <property type="entry name" value="BIOTIN--PROTEIN LIGASE"/>
    <property type="match status" value="1"/>
</dbReference>
<accession>A0A4Q7PAL0</accession>